<dbReference type="GO" id="GO:0002161">
    <property type="term" value="F:aminoacyl-tRNA deacylase activity"/>
    <property type="evidence" value="ECO:0007669"/>
    <property type="project" value="InterPro"/>
</dbReference>
<feature type="compositionally biased region" description="Acidic residues" evidence="12">
    <location>
        <begin position="306"/>
        <end position="316"/>
    </location>
</feature>
<dbReference type="CDD" id="cd07960">
    <property type="entry name" value="Anticodon_Ia_Ile_BEm"/>
    <property type="match status" value="1"/>
</dbReference>
<dbReference type="InterPro" id="IPR050081">
    <property type="entry name" value="Ile-tRNA_ligase"/>
</dbReference>
<dbReference type="RefSeq" id="XP_018391197.1">
    <property type="nucleotide sequence ID" value="XM_018527407.1"/>
</dbReference>
<evidence type="ECO:0000259" key="14">
    <source>
        <dbReference type="Pfam" id="PF08264"/>
    </source>
</evidence>
<dbReference type="Gene3D" id="1.10.730.20">
    <property type="match status" value="1"/>
</dbReference>
<dbReference type="InterPro" id="IPR014729">
    <property type="entry name" value="Rossmann-like_a/b/a_fold"/>
</dbReference>
<dbReference type="PRINTS" id="PR00984">
    <property type="entry name" value="TRNASYNTHILE"/>
</dbReference>
<dbReference type="EC" id="6.1.1.5" evidence="3"/>
<name>A0A177E1Z4_ALTAL</name>
<dbReference type="InterPro" id="IPR002300">
    <property type="entry name" value="aa-tRNA-synth_Ia"/>
</dbReference>
<accession>A0A177E1Z4</accession>
<sequence length="1519" mass="169154">MEDGIMQLQPGRSVGFMTLGCSLHEVLTTIKAEVKAFPRFQLYHDELRPISSPVQVVLPDNGLRLQFDGPDQRLRLIEVLDFAKAKLVYKDIEVYKPGEVGFSGGVSGPRFRHVYDKLLGPTYGGEYIPPNSEDPDARGTYNLSYPGIAFNFSVQHSAYSPKKDFISLLSSSATGPATSMAVFNGESWQKARGTLFTATPPNPRSLALGKAKDGGPDEIETVKVHGEGRIELVRRSSPPFWITLSETTPQDLIMELGAPDSIYRKNDHRLSIHKDRRTSDASDLSPGGLTPDDDSDHGSVIRSDNEDAWEDDDEAALEAQEREVAAAEHFYNYYHHGFDILISQPTQISPPSPTAERRESELHSQGELSAQPLNHLTATKIIFHGNVPGSYQFNRHRRSRWTLEHVPSAMYRDPLSSEMGFGDISGRLKEVFKPYYENEEQERLQQRGMALNRGWGDSPGSSCELLGGWEDSSGKKSKFANAGSVLMEGAADVGNVELFGFPGMVFEVLKNGAASPERVIRYGHLEKQLNEQNGEKEGSAPTKSFTLHDGPPYANGPLHIGHALNKITKDIICRHEVGQGKKVSYIPGWDCHGLPIEIKALQAQKKDAAQADPVSVRDAARELATRTIEEQKKGFKEWAVMGDWDNAYQTMERGFEIRQLEVFKAMFEKGLIYRQFKPVYWSPSSRTALAEAELEYDEGHKSLAAFVRYPIHLSETLKNGALKDVDGKVSVVIWTTTPWTLPANKAIAVHKDMQYCVVKDAEKDGELILVAASRVAEYEKILERKLEIVVADVRGSDIAEQVQYENPFQKANGLQPIIHADFVTDSSGTGLVHLAPGHGMDDYNVCMSLNVPAFAPIDDAGAFTKDAFPEQPELLEGLPVADIKKSGSNAVCNYLQKLDMLRGKQNYRHKYPIDWRTKEPVITRATEQWFANVEGIKDASMKAIANVNFMPATGRSRLESFIQGRSQWCISRQRAWGVPIPALYKVEGDTLKATMDSETIDHVIEVIKERGINAWWTDAQDDPAWKPKHLTGTYVRGRDTMDVWFDSGTSWKLLPEQKDKPVADVYLEGTDQHRGWFQSSLLTHVATQSYSTETVKAPYKTLITHGFTLDSDGRKMSKSLGNVISPMQIMSGELLPPVKRKKQKGVKQDPAAKNTPTYDAMGADALRLWAASSDYTRDVTIGQPVLMSVNQALHKYRVTFKWLLGIFSLPSCPPPFTSFNDLTPSITEFKELTDRLAIHRLVQVSAEVHNHFGKYEFFKGVNAINKYISMDLSAFYFETLKDRVYTSDKPDCETLQRVLGLIFYELLQMLAPVCPLLVEEVWDHVPAELKEKSSHPARAVWSPLPTLKESESASLESMNETTSTLGAAIKVAQERLRADKKIGSSLESAATVYLPASKAEKLHAEFSACLQPSAPKATDVETQLAGLFVISEVNLRTLSDSSAPANNIFTAEDPDAIKQQSQWYEEEVLSGDSGVLGEAKVLVHPPSREKCPRCWRFVKEEKEDVCGRCGDVVSQQSDA</sequence>
<dbReference type="NCBIfam" id="TIGR00392">
    <property type="entry name" value="ileS"/>
    <property type="match status" value="1"/>
</dbReference>
<dbReference type="GeneID" id="29113001"/>
<keyword evidence="6" id="KW-0067">ATP-binding</keyword>
<evidence type="ECO:0000256" key="5">
    <source>
        <dbReference type="ARBA" id="ARBA00022741"/>
    </source>
</evidence>
<evidence type="ECO:0000256" key="6">
    <source>
        <dbReference type="ARBA" id="ARBA00022840"/>
    </source>
</evidence>
<organism evidence="15 16">
    <name type="scientific">Alternaria alternata</name>
    <name type="common">Alternaria rot fungus</name>
    <name type="synonym">Torula alternata</name>
    <dbReference type="NCBI Taxonomy" id="5599"/>
    <lineage>
        <taxon>Eukaryota</taxon>
        <taxon>Fungi</taxon>
        <taxon>Dikarya</taxon>
        <taxon>Ascomycota</taxon>
        <taxon>Pezizomycotina</taxon>
        <taxon>Dothideomycetes</taxon>
        <taxon>Pleosporomycetidae</taxon>
        <taxon>Pleosporales</taxon>
        <taxon>Pleosporineae</taxon>
        <taxon>Pleosporaceae</taxon>
        <taxon>Alternaria</taxon>
        <taxon>Alternaria sect. Alternaria</taxon>
        <taxon>Alternaria alternata complex</taxon>
    </lineage>
</organism>
<dbReference type="InterPro" id="IPR009080">
    <property type="entry name" value="tRNAsynth_Ia_anticodon-bd"/>
</dbReference>
<dbReference type="GO" id="GO:0000049">
    <property type="term" value="F:tRNA binding"/>
    <property type="evidence" value="ECO:0007669"/>
    <property type="project" value="InterPro"/>
</dbReference>
<dbReference type="FunFam" id="3.40.50.620:FF:000111">
    <property type="entry name" value="Mitochondrial isoleucyl-tRNA synthetase"/>
    <property type="match status" value="1"/>
</dbReference>
<dbReference type="KEGG" id="aalt:CC77DRAFT_1045585"/>
<dbReference type="InterPro" id="IPR033708">
    <property type="entry name" value="Anticodon_Ile_BEm"/>
</dbReference>
<dbReference type="Pfam" id="PF03676">
    <property type="entry name" value="PHAF1"/>
    <property type="match status" value="1"/>
</dbReference>
<dbReference type="SUPFAM" id="SSF52374">
    <property type="entry name" value="Nucleotidylyl transferase"/>
    <property type="match status" value="1"/>
</dbReference>
<dbReference type="GO" id="GO:0006428">
    <property type="term" value="P:isoleucyl-tRNA aminoacylation"/>
    <property type="evidence" value="ECO:0007669"/>
    <property type="project" value="InterPro"/>
</dbReference>
<dbReference type="PANTHER" id="PTHR42765:SF1">
    <property type="entry name" value="ISOLEUCINE--TRNA LIGASE, MITOCHONDRIAL"/>
    <property type="match status" value="1"/>
</dbReference>
<dbReference type="PROSITE" id="PS00178">
    <property type="entry name" value="AA_TRNA_LIGASE_I"/>
    <property type="match status" value="1"/>
</dbReference>
<dbReference type="VEuPathDB" id="FungiDB:CC77DRAFT_1045585"/>
<keyword evidence="16" id="KW-1185">Reference proteome</keyword>
<dbReference type="Gene3D" id="3.40.50.620">
    <property type="entry name" value="HUPs"/>
    <property type="match status" value="2"/>
</dbReference>
<dbReference type="InterPro" id="IPR009008">
    <property type="entry name" value="Val/Leu/Ile-tRNA-synth_edit"/>
</dbReference>
<protein>
    <recommendedName>
        <fullName evidence="11">Isoleucine--tRNA ligase, mitochondrial</fullName>
        <ecNumber evidence="3">6.1.1.5</ecNumber>
    </recommendedName>
    <alternativeName>
        <fullName evidence="9">Isoleucyl-tRNA synthetase</fullName>
    </alternativeName>
</protein>
<gene>
    <name evidence="15" type="ORF">CC77DRAFT_1045585</name>
</gene>
<dbReference type="GO" id="GO:0032543">
    <property type="term" value="P:mitochondrial translation"/>
    <property type="evidence" value="ECO:0007669"/>
    <property type="project" value="TreeGrafter"/>
</dbReference>
<dbReference type="InterPro" id="IPR013155">
    <property type="entry name" value="M/V/L/I-tRNA-synth_anticd-bd"/>
</dbReference>
<dbReference type="GO" id="GO:0005524">
    <property type="term" value="F:ATP binding"/>
    <property type="evidence" value="ECO:0007669"/>
    <property type="project" value="UniProtKB-KW"/>
</dbReference>
<comment type="similarity">
    <text evidence="2">Belongs to the class-I aminoacyl-tRNA synthetase family.</text>
</comment>
<feature type="compositionally biased region" description="Basic and acidic residues" evidence="12">
    <location>
        <begin position="355"/>
        <end position="364"/>
    </location>
</feature>
<evidence type="ECO:0000256" key="3">
    <source>
        <dbReference type="ARBA" id="ARBA00013165"/>
    </source>
</evidence>
<evidence type="ECO:0000256" key="2">
    <source>
        <dbReference type="ARBA" id="ARBA00005594"/>
    </source>
</evidence>
<evidence type="ECO:0000256" key="10">
    <source>
        <dbReference type="ARBA" id="ARBA00048359"/>
    </source>
</evidence>
<evidence type="ECO:0000256" key="1">
    <source>
        <dbReference type="ARBA" id="ARBA00004173"/>
    </source>
</evidence>
<evidence type="ECO:0000256" key="11">
    <source>
        <dbReference type="ARBA" id="ARBA00068280"/>
    </source>
</evidence>
<comment type="catalytic activity">
    <reaction evidence="10">
        <text>tRNA(Ile) + L-isoleucine + ATP = L-isoleucyl-tRNA(Ile) + AMP + diphosphate</text>
        <dbReference type="Rhea" id="RHEA:11060"/>
        <dbReference type="Rhea" id="RHEA-COMP:9666"/>
        <dbReference type="Rhea" id="RHEA-COMP:9695"/>
        <dbReference type="ChEBI" id="CHEBI:30616"/>
        <dbReference type="ChEBI" id="CHEBI:33019"/>
        <dbReference type="ChEBI" id="CHEBI:58045"/>
        <dbReference type="ChEBI" id="CHEBI:78442"/>
        <dbReference type="ChEBI" id="CHEBI:78528"/>
        <dbReference type="ChEBI" id="CHEBI:456215"/>
        <dbReference type="EC" id="6.1.1.5"/>
    </reaction>
</comment>
<feature type="region of interest" description="Disordered" evidence="12">
    <location>
        <begin position="273"/>
        <end position="316"/>
    </location>
</feature>
<feature type="compositionally biased region" description="Basic and acidic residues" evidence="12">
    <location>
        <begin position="296"/>
        <end position="305"/>
    </location>
</feature>
<keyword evidence="5" id="KW-0547">Nucleotide-binding</keyword>
<evidence type="ECO:0000256" key="4">
    <source>
        <dbReference type="ARBA" id="ARBA00022598"/>
    </source>
</evidence>
<evidence type="ECO:0000313" key="16">
    <source>
        <dbReference type="Proteomes" id="UP000077248"/>
    </source>
</evidence>
<dbReference type="Gene3D" id="3.90.740.10">
    <property type="entry name" value="Valyl/Leucyl/Isoleucyl-tRNA synthetase, editing domain"/>
    <property type="match status" value="1"/>
</dbReference>
<dbReference type="GO" id="GO:0005739">
    <property type="term" value="C:mitochondrion"/>
    <property type="evidence" value="ECO:0007669"/>
    <property type="project" value="UniProtKB-SubCell"/>
</dbReference>
<dbReference type="STRING" id="5599.A0A177E1Z4"/>
<dbReference type="GO" id="GO:0004822">
    <property type="term" value="F:isoleucine-tRNA ligase activity"/>
    <property type="evidence" value="ECO:0007669"/>
    <property type="project" value="UniProtKB-EC"/>
</dbReference>
<dbReference type="SUPFAM" id="SSF47323">
    <property type="entry name" value="Anticodon-binding domain of a subclass of class I aminoacyl-tRNA synthetases"/>
    <property type="match status" value="1"/>
</dbReference>
<evidence type="ECO:0000256" key="9">
    <source>
        <dbReference type="ARBA" id="ARBA00032665"/>
    </source>
</evidence>
<proteinExistence type="inferred from homology"/>
<keyword evidence="4" id="KW-0436">Ligase</keyword>
<dbReference type="InterPro" id="IPR001412">
    <property type="entry name" value="aa-tRNA-synth_I_CS"/>
</dbReference>
<reference evidence="15 16" key="1">
    <citation type="submission" date="2016-05" db="EMBL/GenBank/DDBJ databases">
        <title>Comparative analysis of secretome profiles of manganese(II)-oxidizing ascomycete fungi.</title>
        <authorList>
            <consortium name="DOE Joint Genome Institute"/>
            <person name="Zeiner C.A."/>
            <person name="Purvine S.O."/>
            <person name="Zink E.M."/>
            <person name="Wu S."/>
            <person name="Pasa-Tolic L."/>
            <person name="Chaput D.L."/>
            <person name="Haridas S."/>
            <person name="Grigoriev I.V."/>
            <person name="Santelli C.M."/>
            <person name="Hansel C.M."/>
        </authorList>
    </citation>
    <scope>NUCLEOTIDE SEQUENCE [LARGE SCALE GENOMIC DNA]</scope>
    <source>
        <strain evidence="15 16">SRC1lrK2f</strain>
    </source>
</reference>
<evidence type="ECO:0000256" key="12">
    <source>
        <dbReference type="SAM" id="MobiDB-lite"/>
    </source>
</evidence>
<evidence type="ECO:0000256" key="8">
    <source>
        <dbReference type="ARBA" id="ARBA00023146"/>
    </source>
</evidence>
<keyword evidence="8 15" id="KW-0030">Aminoacyl-tRNA synthetase</keyword>
<keyword evidence="7" id="KW-0648">Protein biosynthesis</keyword>
<dbReference type="InterPro" id="IPR002301">
    <property type="entry name" value="Ile-tRNA-ligase"/>
</dbReference>
<dbReference type="Pfam" id="PF08264">
    <property type="entry name" value="Anticodon_1"/>
    <property type="match status" value="1"/>
</dbReference>
<evidence type="ECO:0000313" key="15">
    <source>
        <dbReference type="EMBL" id="OAG25776.1"/>
    </source>
</evidence>
<dbReference type="SUPFAM" id="SSF50677">
    <property type="entry name" value="ValRS/IleRS/LeuRS editing domain"/>
    <property type="match status" value="1"/>
</dbReference>
<evidence type="ECO:0000256" key="7">
    <source>
        <dbReference type="ARBA" id="ARBA00022917"/>
    </source>
</evidence>
<feature type="domain" description="Methionyl/Valyl/Leucyl/Isoleucyl-tRNA synthetase anticodon-binding" evidence="14">
    <location>
        <begin position="1234"/>
        <end position="1387"/>
    </location>
</feature>
<dbReference type="Proteomes" id="UP000077248">
    <property type="component" value="Unassembled WGS sequence"/>
</dbReference>
<dbReference type="PANTHER" id="PTHR42765">
    <property type="entry name" value="SOLEUCYL-TRNA SYNTHETASE"/>
    <property type="match status" value="1"/>
</dbReference>
<dbReference type="OMA" id="HRTRNIE"/>
<comment type="subcellular location">
    <subcellularLocation>
        <location evidence="1">Mitochondrion</location>
    </subcellularLocation>
</comment>
<dbReference type="EMBL" id="KV441469">
    <property type="protein sequence ID" value="OAG25776.1"/>
    <property type="molecule type" value="Genomic_DNA"/>
</dbReference>
<dbReference type="InterPro" id="IPR005373">
    <property type="entry name" value="PHAF1"/>
</dbReference>
<feature type="domain" description="Aminoacyl-tRNA synthetase class Ia" evidence="13">
    <location>
        <begin position="537"/>
        <end position="1181"/>
    </location>
</feature>
<dbReference type="Pfam" id="PF00133">
    <property type="entry name" value="tRNA-synt_1"/>
    <property type="match status" value="1"/>
</dbReference>
<feature type="region of interest" description="Disordered" evidence="12">
    <location>
        <begin position="344"/>
        <end position="371"/>
    </location>
</feature>
<evidence type="ECO:0000259" key="13">
    <source>
        <dbReference type="Pfam" id="PF00133"/>
    </source>
</evidence>